<dbReference type="AlphaFoldDB" id="A0A9W6M1U8"/>
<evidence type="ECO:0000256" key="1">
    <source>
        <dbReference type="SAM" id="MobiDB-lite"/>
    </source>
</evidence>
<keyword evidence="5" id="KW-1185">Reference proteome</keyword>
<evidence type="ECO:0000256" key="2">
    <source>
        <dbReference type="SAM" id="Phobius"/>
    </source>
</evidence>
<feature type="compositionally biased region" description="Low complexity" evidence="1">
    <location>
        <begin position="19"/>
        <end position="31"/>
    </location>
</feature>
<keyword evidence="2" id="KW-0812">Transmembrane</keyword>
<evidence type="ECO:0000259" key="3">
    <source>
        <dbReference type="Pfam" id="PF13828"/>
    </source>
</evidence>
<accession>A0A9W6M1U8</accession>
<dbReference type="InterPro" id="IPR025241">
    <property type="entry name" value="DUF4190"/>
</dbReference>
<feature type="transmembrane region" description="Helical" evidence="2">
    <location>
        <begin position="91"/>
        <end position="119"/>
    </location>
</feature>
<dbReference type="RefSeq" id="WP_271178713.1">
    <property type="nucleotide sequence ID" value="NZ_BAAAJO010000003.1"/>
</dbReference>
<keyword evidence="2" id="KW-0472">Membrane</keyword>
<keyword evidence="2" id="KW-1133">Transmembrane helix</keyword>
<feature type="transmembrane region" description="Helical" evidence="2">
    <location>
        <begin position="56"/>
        <end position="79"/>
    </location>
</feature>
<gene>
    <name evidence="4" type="ORF">GCM10017584_36930</name>
</gene>
<proteinExistence type="predicted"/>
<dbReference type="EMBL" id="BSEN01000015">
    <property type="protein sequence ID" value="GLJ78119.1"/>
    <property type="molecule type" value="Genomic_DNA"/>
</dbReference>
<evidence type="ECO:0000313" key="5">
    <source>
        <dbReference type="Proteomes" id="UP001142372"/>
    </source>
</evidence>
<reference evidence="4" key="2">
    <citation type="submission" date="2023-01" db="EMBL/GenBank/DDBJ databases">
        <authorList>
            <person name="Sun Q."/>
            <person name="Evtushenko L."/>
        </authorList>
    </citation>
    <scope>NUCLEOTIDE SEQUENCE</scope>
    <source>
        <strain evidence="4">VKM Ac-1401</strain>
    </source>
</reference>
<feature type="domain" description="DUF4190" evidence="3">
    <location>
        <begin position="57"/>
        <end position="110"/>
    </location>
</feature>
<name>A0A9W6M1U8_9MICO</name>
<protein>
    <recommendedName>
        <fullName evidence="3">DUF4190 domain-containing protein</fullName>
    </recommendedName>
</protein>
<dbReference type="Pfam" id="PF13828">
    <property type="entry name" value="DUF4190"/>
    <property type="match status" value="1"/>
</dbReference>
<dbReference type="Proteomes" id="UP001142372">
    <property type="component" value="Unassembled WGS sequence"/>
</dbReference>
<organism evidence="4 5">
    <name type="scientific">Leifsonia poae</name>
    <dbReference type="NCBI Taxonomy" id="110933"/>
    <lineage>
        <taxon>Bacteria</taxon>
        <taxon>Bacillati</taxon>
        <taxon>Actinomycetota</taxon>
        <taxon>Actinomycetes</taxon>
        <taxon>Micrococcales</taxon>
        <taxon>Microbacteriaceae</taxon>
        <taxon>Leifsonia</taxon>
    </lineage>
</organism>
<feature type="region of interest" description="Disordered" evidence="1">
    <location>
        <begin position="1"/>
        <end position="46"/>
    </location>
</feature>
<feature type="compositionally biased region" description="Pro residues" evidence="1">
    <location>
        <begin position="1"/>
        <end position="18"/>
    </location>
</feature>
<reference evidence="4" key="1">
    <citation type="journal article" date="2014" name="Int. J. Syst. Evol. Microbiol.">
        <title>Complete genome sequence of Corynebacterium casei LMG S-19264T (=DSM 44701T), isolated from a smear-ripened cheese.</title>
        <authorList>
            <consortium name="US DOE Joint Genome Institute (JGI-PGF)"/>
            <person name="Walter F."/>
            <person name="Albersmeier A."/>
            <person name="Kalinowski J."/>
            <person name="Ruckert C."/>
        </authorList>
    </citation>
    <scope>NUCLEOTIDE SEQUENCE</scope>
    <source>
        <strain evidence="4">VKM Ac-1401</strain>
    </source>
</reference>
<sequence>MSTPEQPPQQPEQQPPSQEPQSQQPQYAQQPAYPPAPQYGEQTYQGGAPQRGYNTMAIVGFILSFFISLVGIILGFIALSQIKKSGEQGRGFAIAAIIIGFAEIVLGIIFAIIFVAIAANVGYQYSTT</sequence>
<comment type="caution">
    <text evidence="4">The sequence shown here is derived from an EMBL/GenBank/DDBJ whole genome shotgun (WGS) entry which is preliminary data.</text>
</comment>
<evidence type="ECO:0000313" key="4">
    <source>
        <dbReference type="EMBL" id="GLJ78119.1"/>
    </source>
</evidence>